<dbReference type="InterPro" id="IPR052228">
    <property type="entry name" value="Sec_Metab_Biosynth_Oxidored"/>
</dbReference>
<protein>
    <recommendedName>
        <fullName evidence="4">NAD(P)-binding protein</fullName>
    </recommendedName>
</protein>
<dbReference type="Proteomes" id="UP001140091">
    <property type="component" value="Unassembled WGS sequence"/>
</dbReference>
<organism evidence="2 3">
    <name type="scientific">Candolleomyces eurysporus</name>
    <dbReference type="NCBI Taxonomy" id="2828524"/>
    <lineage>
        <taxon>Eukaryota</taxon>
        <taxon>Fungi</taxon>
        <taxon>Dikarya</taxon>
        <taxon>Basidiomycota</taxon>
        <taxon>Agaricomycotina</taxon>
        <taxon>Agaricomycetes</taxon>
        <taxon>Agaricomycetidae</taxon>
        <taxon>Agaricales</taxon>
        <taxon>Agaricineae</taxon>
        <taxon>Psathyrellaceae</taxon>
        <taxon>Candolleomyces</taxon>
    </lineage>
</organism>
<dbReference type="GO" id="GO:0016491">
    <property type="term" value="F:oxidoreductase activity"/>
    <property type="evidence" value="ECO:0007669"/>
    <property type="project" value="UniProtKB-KW"/>
</dbReference>
<gene>
    <name evidence="2" type="ORF">H1R20_g14150</name>
</gene>
<dbReference type="InterPro" id="IPR002347">
    <property type="entry name" value="SDR_fam"/>
</dbReference>
<evidence type="ECO:0000313" key="2">
    <source>
        <dbReference type="EMBL" id="KAJ2922947.1"/>
    </source>
</evidence>
<dbReference type="EMBL" id="JANBPK010001472">
    <property type="protein sequence ID" value="KAJ2922947.1"/>
    <property type="molecule type" value="Genomic_DNA"/>
</dbReference>
<dbReference type="InterPro" id="IPR036291">
    <property type="entry name" value="NAD(P)-bd_dom_sf"/>
</dbReference>
<dbReference type="SUPFAM" id="SSF51735">
    <property type="entry name" value="NAD(P)-binding Rossmann-fold domains"/>
    <property type="match status" value="1"/>
</dbReference>
<reference evidence="2" key="1">
    <citation type="submission" date="2022-06" db="EMBL/GenBank/DDBJ databases">
        <title>Genome Sequence of Candolleomyces eurysporus.</title>
        <authorList>
            <person name="Buettner E."/>
        </authorList>
    </citation>
    <scope>NUCLEOTIDE SEQUENCE</scope>
    <source>
        <strain evidence="2">VTCC 930004</strain>
    </source>
</reference>
<accession>A0A9W8IU83</accession>
<evidence type="ECO:0000313" key="3">
    <source>
        <dbReference type="Proteomes" id="UP001140091"/>
    </source>
</evidence>
<name>A0A9W8IU83_9AGAR</name>
<sequence>MPSLQVVRDSNSAYSPSYIPTIVVFGGTSGIGEAISKGFAQHTKGRVHLIIVGRNKAAAEATIASLPKASSDADPTAKGSQYEFVSCDVTVMKNIHQLAEDLKARLEKINYLILSAGLAARYYSRFAILQDFLPLLKAAKAKDEAASVLSVLGAGQTSAINFDDLGLNKKYSGIDAMIHSTTYNDLIVVQGFAEREPDIAFTHIYPGFVDTGMMRPKGPIARFFMLLARPFIRAFATTPKNCAEYMIYAFLDADKGMYRRGQKGDDIGLRSFPAATEEQKKAFWEHSVEAVKGKA</sequence>
<evidence type="ECO:0008006" key="4">
    <source>
        <dbReference type="Google" id="ProtNLM"/>
    </source>
</evidence>
<proteinExistence type="predicted"/>
<dbReference type="PANTHER" id="PTHR47534">
    <property type="entry name" value="YALI0E05731P"/>
    <property type="match status" value="1"/>
</dbReference>
<feature type="non-terminal residue" evidence="2">
    <location>
        <position position="295"/>
    </location>
</feature>
<dbReference type="OrthoDB" id="2898509at2759"/>
<dbReference type="Gene3D" id="3.40.50.720">
    <property type="entry name" value="NAD(P)-binding Rossmann-like Domain"/>
    <property type="match status" value="1"/>
</dbReference>
<comment type="caution">
    <text evidence="2">The sequence shown here is derived from an EMBL/GenBank/DDBJ whole genome shotgun (WGS) entry which is preliminary data.</text>
</comment>
<dbReference type="PANTHER" id="PTHR47534:SF3">
    <property type="entry name" value="ALCOHOL DEHYDROGENASE-LIKE C-TERMINAL DOMAIN-CONTAINING PROTEIN"/>
    <property type="match status" value="1"/>
</dbReference>
<keyword evidence="3" id="KW-1185">Reference proteome</keyword>
<keyword evidence="1" id="KW-0560">Oxidoreductase</keyword>
<dbReference type="AlphaFoldDB" id="A0A9W8IU83"/>
<evidence type="ECO:0000256" key="1">
    <source>
        <dbReference type="ARBA" id="ARBA00023002"/>
    </source>
</evidence>
<dbReference type="PRINTS" id="PR00081">
    <property type="entry name" value="GDHRDH"/>
</dbReference>
<dbReference type="Pfam" id="PF00106">
    <property type="entry name" value="adh_short"/>
    <property type="match status" value="1"/>
</dbReference>